<protein>
    <submittedName>
        <fullName evidence="1">Uncharacterized protein</fullName>
    </submittedName>
</protein>
<gene>
    <name evidence="1" type="ORF">AMECASPLE_018206</name>
</gene>
<evidence type="ECO:0000313" key="2">
    <source>
        <dbReference type="Proteomes" id="UP001469553"/>
    </source>
</evidence>
<accession>A0ABV1A0S2</accession>
<reference evidence="1 2" key="1">
    <citation type="submission" date="2021-06" db="EMBL/GenBank/DDBJ databases">
        <authorList>
            <person name="Palmer J.M."/>
        </authorList>
    </citation>
    <scope>NUCLEOTIDE SEQUENCE [LARGE SCALE GENOMIC DNA]</scope>
    <source>
        <strain evidence="1 2">AS_MEX2019</strain>
        <tissue evidence="1">Muscle</tissue>
    </source>
</reference>
<proteinExistence type="predicted"/>
<organism evidence="1 2">
    <name type="scientific">Ameca splendens</name>
    <dbReference type="NCBI Taxonomy" id="208324"/>
    <lineage>
        <taxon>Eukaryota</taxon>
        <taxon>Metazoa</taxon>
        <taxon>Chordata</taxon>
        <taxon>Craniata</taxon>
        <taxon>Vertebrata</taxon>
        <taxon>Euteleostomi</taxon>
        <taxon>Actinopterygii</taxon>
        <taxon>Neopterygii</taxon>
        <taxon>Teleostei</taxon>
        <taxon>Neoteleostei</taxon>
        <taxon>Acanthomorphata</taxon>
        <taxon>Ovalentaria</taxon>
        <taxon>Atherinomorphae</taxon>
        <taxon>Cyprinodontiformes</taxon>
        <taxon>Goodeidae</taxon>
        <taxon>Ameca</taxon>
    </lineage>
</organism>
<name>A0ABV1A0S2_9TELE</name>
<dbReference type="Proteomes" id="UP001469553">
    <property type="component" value="Unassembled WGS sequence"/>
</dbReference>
<sequence>MEVEERKVGDTILGFTSAPVTSPCSPAPKALMDALIEEAAVKHRQGVWASVLGECKGLCSLCRGGETAPEQEQVQHLSSDFLNCLRLRYVAAGSFYVEDVRRKKKNNCLTSAGQTVISRYFVVMNPTTSVLKKTVDVN</sequence>
<dbReference type="EMBL" id="JAHRIP010076640">
    <property type="protein sequence ID" value="MEQ2311281.1"/>
    <property type="molecule type" value="Genomic_DNA"/>
</dbReference>
<evidence type="ECO:0000313" key="1">
    <source>
        <dbReference type="EMBL" id="MEQ2311281.1"/>
    </source>
</evidence>
<comment type="caution">
    <text evidence="1">The sequence shown here is derived from an EMBL/GenBank/DDBJ whole genome shotgun (WGS) entry which is preliminary data.</text>
</comment>
<keyword evidence="2" id="KW-1185">Reference proteome</keyword>